<evidence type="ECO:0000313" key="1">
    <source>
        <dbReference type="EMBL" id="GAA0593937.1"/>
    </source>
</evidence>
<dbReference type="RefSeq" id="WP_343810447.1">
    <property type="nucleotide sequence ID" value="NZ_BAAADS010000003.1"/>
</dbReference>
<name>A0ABN1FMI6_9BACI</name>
<dbReference type="EMBL" id="BAAADS010000003">
    <property type="protein sequence ID" value="GAA0593937.1"/>
    <property type="molecule type" value="Genomic_DNA"/>
</dbReference>
<proteinExistence type="predicted"/>
<organism evidence="1 2">
    <name type="scientific">Virgibacillus siamensis</name>
    <dbReference type="NCBI Taxonomy" id="480071"/>
    <lineage>
        <taxon>Bacteria</taxon>
        <taxon>Bacillati</taxon>
        <taxon>Bacillota</taxon>
        <taxon>Bacilli</taxon>
        <taxon>Bacillales</taxon>
        <taxon>Bacillaceae</taxon>
        <taxon>Virgibacillus</taxon>
    </lineage>
</organism>
<dbReference type="InterPro" id="IPR058870">
    <property type="entry name" value="YuzC"/>
</dbReference>
<accession>A0ABN1FMI6</accession>
<comment type="caution">
    <text evidence="1">The sequence shown here is derived from an EMBL/GenBank/DDBJ whole genome shotgun (WGS) entry which is preliminary data.</text>
</comment>
<keyword evidence="2" id="KW-1185">Reference proteome</keyword>
<dbReference type="Pfam" id="PF26344">
    <property type="entry name" value="YuzC"/>
    <property type="match status" value="1"/>
</dbReference>
<protein>
    <submittedName>
        <fullName evidence="1">Uncharacterized protein</fullName>
    </submittedName>
</protein>
<dbReference type="Proteomes" id="UP001500866">
    <property type="component" value="Unassembled WGS sequence"/>
</dbReference>
<sequence>MYNPRRNYHGHPLIQIHPPVFHNPFSYARQYPPVDTTILSQSIKEFQVLLQQSGILLERLSDTEYSGKIMEAAQLNQQAEVDRLVQSIEALYVTINTSYTPSGVIFKLQSPAAKQGGNCCTLNITLKWGK</sequence>
<reference evidence="1 2" key="1">
    <citation type="journal article" date="2019" name="Int. J. Syst. Evol. Microbiol.">
        <title>The Global Catalogue of Microorganisms (GCM) 10K type strain sequencing project: providing services to taxonomists for standard genome sequencing and annotation.</title>
        <authorList>
            <consortium name="The Broad Institute Genomics Platform"/>
            <consortium name="The Broad Institute Genome Sequencing Center for Infectious Disease"/>
            <person name="Wu L."/>
            <person name="Ma J."/>
        </authorList>
    </citation>
    <scope>NUCLEOTIDE SEQUENCE [LARGE SCALE GENOMIC DNA]</scope>
    <source>
        <strain evidence="1 2">JCM 15395</strain>
    </source>
</reference>
<evidence type="ECO:0000313" key="2">
    <source>
        <dbReference type="Proteomes" id="UP001500866"/>
    </source>
</evidence>
<gene>
    <name evidence="1" type="ORF">GCM10009001_07680</name>
</gene>